<dbReference type="PROSITE" id="PS50893">
    <property type="entry name" value="ABC_TRANSPORTER_2"/>
    <property type="match status" value="1"/>
</dbReference>
<proteinExistence type="predicted"/>
<evidence type="ECO:0000256" key="9">
    <source>
        <dbReference type="SAM" id="Phobius"/>
    </source>
</evidence>
<keyword evidence="12" id="KW-1185">Reference proteome</keyword>
<keyword evidence="3 9" id="KW-0812">Transmembrane</keyword>
<evidence type="ECO:0000313" key="12">
    <source>
        <dbReference type="Proteomes" id="UP000636709"/>
    </source>
</evidence>
<dbReference type="GO" id="GO:0005524">
    <property type="term" value="F:ATP binding"/>
    <property type="evidence" value="ECO:0007669"/>
    <property type="project" value="UniProtKB-KW"/>
</dbReference>
<dbReference type="InterPro" id="IPR013525">
    <property type="entry name" value="ABC2_TM"/>
</dbReference>
<keyword evidence="7 9" id="KW-0472">Membrane</keyword>
<dbReference type="Pfam" id="PF01061">
    <property type="entry name" value="ABC2_membrane"/>
    <property type="match status" value="1"/>
</dbReference>
<evidence type="ECO:0000256" key="5">
    <source>
        <dbReference type="ARBA" id="ARBA00022840"/>
    </source>
</evidence>
<keyword evidence="4" id="KW-0547">Nucleotide-binding</keyword>
<protein>
    <recommendedName>
        <fullName evidence="10">ABC transporter domain-containing protein</fullName>
    </recommendedName>
</protein>
<dbReference type="Gene3D" id="3.40.50.300">
    <property type="entry name" value="P-loop containing nucleotide triphosphate hydrolases"/>
    <property type="match status" value="1"/>
</dbReference>
<evidence type="ECO:0000313" key="11">
    <source>
        <dbReference type="EMBL" id="KAF8670663.1"/>
    </source>
</evidence>
<feature type="region of interest" description="Disordered" evidence="8">
    <location>
        <begin position="152"/>
        <end position="171"/>
    </location>
</feature>
<feature type="transmembrane region" description="Helical" evidence="9">
    <location>
        <begin position="646"/>
        <end position="668"/>
    </location>
</feature>
<dbReference type="PROSITE" id="PS00211">
    <property type="entry name" value="ABC_TRANSPORTER_1"/>
    <property type="match status" value="1"/>
</dbReference>
<evidence type="ECO:0000256" key="4">
    <source>
        <dbReference type="ARBA" id="ARBA00022741"/>
    </source>
</evidence>
<feature type="region of interest" description="Disordered" evidence="8">
    <location>
        <begin position="257"/>
        <end position="278"/>
    </location>
</feature>
<evidence type="ECO:0000256" key="6">
    <source>
        <dbReference type="ARBA" id="ARBA00022989"/>
    </source>
</evidence>
<keyword evidence="5" id="KW-0067">ATP-binding</keyword>
<feature type="transmembrane region" description="Helical" evidence="9">
    <location>
        <begin position="688"/>
        <end position="715"/>
    </location>
</feature>
<accession>A0A835AUH3</accession>
<organism evidence="11 12">
    <name type="scientific">Digitaria exilis</name>
    <dbReference type="NCBI Taxonomy" id="1010633"/>
    <lineage>
        <taxon>Eukaryota</taxon>
        <taxon>Viridiplantae</taxon>
        <taxon>Streptophyta</taxon>
        <taxon>Embryophyta</taxon>
        <taxon>Tracheophyta</taxon>
        <taxon>Spermatophyta</taxon>
        <taxon>Magnoliopsida</taxon>
        <taxon>Liliopsida</taxon>
        <taxon>Poales</taxon>
        <taxon>Poaceae</taxon>
        <taxon>PACMAD clade</taxon>
        <taxon>Panicoideae</taxon>
        <taxon>Panicodae</taxon>
        <taxon>Paniceae</taxon>
        <taxon>Anthephorinae</taxon>
        <taxon>Digitaria</taxon>
    </lineage>
</organism>
<dbReference type="GO" id="GO:0016020">
    <property type="term" value="C:membrane"/>
    <property type="evidence" value="ECO:0007669"/>
    <property type="project" value="UniProtKB-SubCell"/>
</dbReference>
<reference evidence="11" key="1">
    <citation type="submission" date="2020-07" db="EMBL/GenBank/DDBJ databases">
        <title>Genome sequence and genetic diversity analysis of an under-domesticated orphan crop, white fonio (Digitaria exilis).</title>
        <authorList>
            <person name="Bennetzen J.L."/>
            <person name="Chen S."/>
            <person name="Ma X."/>
            <person name="Wang X."/>
            <person name="Yssel A.E.J."/>
            <person name="Chaluvadi S.R."/>
            <person name="Johnson M."/>
            <person name="Gangashetty P."/>
            <person name="Hamidou F."/>
            <person name="Sanogo M.D."/>
            <person name="Zwaenepoel A."/>
            <person name="Wallace J."/>
            <person name="Van De Peer Y."/>
            <person name="Van Deynze A."/>
        </authorList>
    </citation>
    <scope>NUCLEOTIDE SEQUENCE</scope>
    <source>
        <tissue evidence="11">Leaves</tissue>
    </source>
</reference>
<keyword evidence="6 9" id="KW-1133">Transmembrane helix</keyword>
<evidence type="ECO:0000256" key="8">
    <source>
        <dbReference type="SAM" id="MobiDB-lite"/>
    </source>
</evidence>
<dbReference type="GO" id="GO:0140359">
    <property type="term" value="F:ABC-type transporter activity"/>
    <property type="evidence" value="ECO:0007669"/>
    <property type="project" value="InterPro"/>
</dbReference>
<evidence type="ECO:0000256" key="3">
    <source>
        <dbReference type="ARBA" id="ARBA00022692"/>
    </source>
</evidence>
<feature type="transmembrane region" description="Helical" evidence="9">
    <location>
        <begin position="613"/>
        <end position="634"/>
    </location>
</feature>
<dbReference type="FunFam" id="3.40.50.300:FF:001473">
    <property type="entry name" value="ATP-binding cassette transporter"/>
    <property type="match status" value="1"/>
</dbReference>
<feature type="transmembrane region" description="Helical" evidence="9">
    <location>
        <begin position="722"/>
        <end position="746"/>
    </location>
</feature>
<keyword evidence="2" id="KW-0813">Transport</keyword>
<feature type="region of interest" description="Disordered" evidence="8">
    <location>
        <begin position="550"/>
        <end position="586"/>
    </location>
</feature>
<feature type="domain" description="ABC transporter" evidence="10">
    <location>
        <begin position="283"/>
        <end position="536"/>
    </location>
</feature>
<comment type="caution">
    <text evidence="11">The sequence shown here is derived from an EMBL/GenBank/DDBJ whole genome shotgun (WGS) entry which is preliminary data.</text>
</comment>
<dbReference type="GO" id="GO:0016887">
    <property type="term" value="F:ATP hydrolysis activity"/>
    <property type="evidence" value="ECO:0007669"/>
    <property type="project" value="InterPro"/>
</dbReference>
<dbReference type="InterPro" id="IPR003439">
    <property type="entry name" value="ABC_transporter-like_ATP-bd"/>
</dbReference>
<dbReference type="AlphaFoldDB" id="A0A835AUH3"/>
<gene>
    <name evidence="11" type="ORF">HU200_050475</name>
</gene>
<dbReference type="OrthoDB" id="66620at2759"/>
<comment type="subcellular location">
    <subcellularLocation>
        <location evidence="1">Membrane</location>
        <topology evidence="1">Multi-pass membrane protein</topology>
    </subcellularLocation>
</comment>
<dbReference type="PANTHER" id="PTHR48041">
    <property type="entry name" value="ABC TRANSPORTER G FAMILY MEMBER 28"/>
    <property type="match status" value="1"/>
</dbReference>
<dbReference type="InterPro" id="IPR003593">
    <property type="entry name" value="AAA+_ATPase"/>
</dbReference>
<evidence type="ECO:0000256" key="7">
    <source>
        <dbReference type="ARBA" id="ARBA00023136"/>
    </source>
</evidence>
<dbReference type="Proteomes" id="UP000636709">
    <property type="component" value="Unassembled WGS sequence"/>
</dbReference>
<dbReference type="SUPFAM" id="SSF52540">
    <property type="entry name" value="P-loop containing nucleoside triphosphate hydrolases"/>
    <property type="match status" value="1"/>
</dbReference>
<dbReference type="PANTHER" id="PTHR48041:SF27">
    <property type="entry name" value="ABC TRANSPORTER G FAMILY MEMBER 8"/>
    <property type="match status" value="1"/>
</dbReference>
<evidence type="ECO:0000256" key="2">
    <source>
        <dbReference type="ARBA" id="ARBA00022448"/>
    </source>
</evidence>
<dbReference type="InterPro" id="IPR017871">
    <property type="entry name" value="ABC_transporter-like_CS"/>
</dbReference>
<feature type="region of interest" description="Disordered" evidence="8">
    <location>
        <begin position="69"/>
        <end position="111"/>
    </location>
</feature>
<evidence type="ECO:0000259" key="10">
    <source>
        <dbReference type="PROSITE" id="PS50893"/>
    </source>
</evidence>
<name>A0A835AUH3_9POAL</name>
<dbReference type="Pfam" id="PF00005">
    <property type="entry name" value="ABC_tran"/>
    <property type="match status" value="1"/>
</dbReference>
<dbReference type="SMART" id="SM00382">
    <property type="entry name" value="AAA"/>
    <property type="match status" value="1"/>
</dbReference>
<dbReference type="InterPro" id="IPR027417">
    <property type="entry name" value="P-loop_NTPase"/>
</dbReference>
<evidence type="ECO:0000256" key="1">
    <source>
        <dbReference type="ARBA" id="ARBA00004141"/>
    </source>
</evidence>
<dbReference type="InterPro" id="IPR050352">
    <property type="entry name" value="ABCG_transporters"/>
</dbReference>
<sequence length="956" mass="101217">MVAARARTRAVHVCRPTAVHDAMHNNGIRLASRAPIGRGKEISGRHPPPDQMEMDPWLLLAGMGRGRRCTGKSIVRPGQAQSKSEANEAAQKGGARAATSSSNIPLPSSRRFVLTPVTPPHYGMHIILPSVAGADATRRMGGGIGCVAQAGGGDPGARARSPLTPASPHRHGQAAAGLRAAACRAVKTAVASASWRVADGWVSRVSMGLGASDRRALARSHPQNFSYITLPPSHPSVPLPPAALLLHFATMATTTTTTTVTEQPDNADPSPSSPPPKKVAYELAARNVYYAKPAAAPRSLARLVACRPCCASPAPPDYILRDVSLTARAGEVLAVVGPSGAGKSTLLDILAARTAPTHGRLLLNSAPLRASSFRRLSAHVPQADVALTLLTVSETFAFAASLLHPAHAAEAHVAGLLADLRLAHVAHTRVSPARLSGGERRRVSVGLALLRDPGVLLLDEPTSGLDSSSAHVVVSCLRAVAATRGTTVVLSIHQPSARLLSAVDSLLLLSRGTVLHHGSLASLDAALLSHGLVVPAQLNPLEFALEVLDQLPHPSPSTPEPKSTHQELASPSDDNRKVATATSTSTASPSSRLHELVVLYKRAWKVVYRSKQLLLTNFLEAVLVGTLLGTIYIHAGYGEAGAHKRFGLFAFTLTFLLTSTTETLPTFVSERPIVLAETAAGLYRLSSHAAAATLVFLPYLLVVALLYSVCVYFLVGLCASPGAFASFVLVVWAVVLTANSFVLFVSSFAPDYIAGMSLVSVSLAGFFLFSGYFLSRGSMPSYWVFMHYASPYKYGLDALLANEYSCAANRCFGVGGGADGGECTETGHDVLVEKGLTAEERWTGVQVLFGFFLLYRPASVEGQEEEFAMILRTSVHVRVNACMHVCKQQAASRYVVELLVDFLERERGGDDEELALLYQAAAWSSLLSLSSLSVSRDPTTLVTHEDASTARTLFAA</sequence>
<dbReference type="EMBL" id="JACEFO010002252">
    <property type="protein sequence ID" value="KAF8670663.1"/>
    <property type="molecule type" value="Genomic_DNA"/>
</dbReference>
<feature type="transmembrane region" description="Helical" evidence="9">
    <location>
        <begin position="752"/>
        <end position="774"/>
    </location>
</feature>